<feature type="region of interest" description="Disordered" evidence="1">
    <location>
        <begin position="95"/>
        <end position="114"/>
    </location>
</feature>
<name>A0ABQ8ETE0_9FUNG</name>
<organism evidence="2 3">
    <name type="scientific">Batrachochytrium salamandrivorans</name>
    <dbReference type="NCBI Taxonomy" id="1357716"/>
    <lineage>
        <taxon>Eukaryota</taxon>
        <taxon>Fungi</taxon>
        <taxon>Fungi incertae sedis</taxon>
        <taxon>Chytridiomycota</taxon>
        <taxon>Chytridiomycota incertae sedis</taxon>
        <taxon>Chytridiomycetes</taxon>
        <taxon>Rhizophydiales</taxon>
        <taxon>Rhizophydiales incertae sedis</taxon>
        <taxon>Batrachochytrium</taxon>
    </lineage>
</organism>
<accession>A0ABQ8ETE0</accession>
<feature type="region of interest" description="Disordered" evidence="1">
    <location>
        <begin position="323"/>
        <end position="345"/>
    </location>
</feature>
<sequence length="682" mass="76853">MVPDYTKTSSQSLSSWTPEAIFSSQIVPDSVISDDPYQPETTTMYNIPIPTSYSVAIPVETNEVEPILKATSAPWRGRQASLQQDHRPALTPVQKSDTVPVHQMADSSPLPAPPPWKQIEEVARIELGPSSFSSKKLQCKPRNWSHPQHVVCRRFRSQFSKQEPVKHSKNQWDVSDGMYDPSRSHVKRTHHTMNSQFEGKSHTKSSWKTRRDFDFVCFVIQYRDGKWYSRSGEYRREKGDRSYSNTADDISKYHQGSKWEENVRNPTGNLGNSRKHRDAPEIVMERIDYQIQCRDINTDKQSPISYYVRPHGQIKKLVPATTYKPSNDDSSPTAMHIPSESNSPNVKTWADYAKRDWSPPIISVSKSKEGSHWYPSDNGKNAENVAEAAWHYDNDMWDYSDDYDFGCFAIQDAATKPAQSHPTTTASPYANTSSSAATNDHIRDPTPVSRASTKKDWKSDECDDDNENFNTSALTTNSTAKISFDADKTSMDATSKYQVIKENKGDNKGISKLDSKWGDHKIEPPHTAPKCIDARVRKGKCNYKKATQIYPPENYNWFTLDCTEVTFVEPCKYQDDCTSHPEQNHTVLTESRQREKVDPATAIINYPVSTPIVTPALTLAETPTYTYASVPTYTHITGFVHPPSRVVSPNIPLVSSASGTFSKVYTATASLAVAITFAAILF</sequence>
<feature type="compositionally biased region" description="Polar residues" evidence="1">
    <location>
        <begin position="417"/>
        <end position="438"/>
    </location>
</feature>
<reference evidence="2 3" key="1">
    <citation type="submission" date="2021-02" db="EMBL/GenBank/DDBJ databases">
        <title>Variation within the Batrachochytrium salamandrivorans European outbreak.</title>
        <authorList>
            <person name="Kelly M."/>
            <person name="Pasmans F."/>
            <person name="Shea T.P."/>
            <person name="Munoz J.F."/>
            <person name="Carranza S."/>
            <person name="Cuomo C.A."/>
            <person name="Martel A."/>
        </authorList>
    </citation>
    <scope>NUCLEOTIDE SEQUENCE [LARGE SCALE GENOMIC DNA]</scope>
    <source>
        <strain evidence="2 3">AMFP18/2</strain>
    </source>
</reference>
<evidence type="ECO:0000313" key="3">
    <source>
        <dbReference type="Proteomes" id="UP001648503"/>
    </source>
</evidence>
<feature type="region of interest" description="Disordered" evidence="1">
    <location>
        <begin position="417"/>
        <end position="470"/>
    </location>
</feature>
<dbReference type="EMBL" id="JAFCIX010000575">
    <property type="protein sequence ID" value="KAH6586250.1"/>
    <property type="molecule type" value="Genomic_DNA"/>
</dbReference>
<keyword evidence="3" id="KW-1185">Reference proteome</keyword>
<evidence type="ECO:0000313" key="2">
    <source>
        <dbReference type="EMBL" id="KAH6586250.1"/>
    </source>
</evidence>
<proteinExistence type="predicted"/>
<gene>
    <name evidence="2" type="ORF">BASA50_000714</name>
</gene>
<comment type="caution">
    <text evidence="2">The sequence shown here is derived from an EMBL/GenBank/DDBJ whole genome shotgun (WGS) entry which is preliminary data.</text>
</comment>
<protein>
    <submittedName>
        <fullName evidence="2">Uncharacterized protein</fullName>
    </submittedName>
</protein>
<evidence type="ECO:0000256" key="1">
    <source>
        <dbReference type="SAM" id="MobiDB-lite"/>
    </source>
</evidence>
<dbReference type="Proteomes" id="UP001648503">
    <property type="component" value="Unassembled WGS sequence"/>
</dbReference>